<keyword evidence="3" id="KW-1185">Reference proteome</keyword>
<dbReference type="OrthoDB" id="49403at2759"/>
<protein>
    <submittedName>
        <fullName evidence="2">Uncharacterized protein</fullName>
    </submittedName>
</protein>
<evidence type="ECO:0000313" key="3">
    <source>
        <dbReference type="Proteomes" id="UP000324585"/>
    </source>
</evidence>
<accession>A0A5J4YHU9</accession>
<dbReference type="Proteomes" id="UP000324585">
    <property type="component" value="Unassembled WGS sequence"/>
</dbReference>
<keyword evidence="1" id="KW-0812">Transmembrane</keyword>
<organism evidence="2 3">
    <name type="scientific">Porphyridium purpureum</name>
    <name type="common">Red alga</name>
    <name type="synonym">Porphyridium cruentum</name>
    <dbReference type="NCBI Taxonomy" id="35688"/>
    <lineage>
        <taxon>Eukaryota</taxon>
        <taxon>Rhodophyta</taxon>
        <taxon>Bangiophyceae</taxon>
        <taxon>Porphyridiales</taxon>
        <taxon>Porphyridiaceae</taxon>
        <taxon>Porphyridium</taxon>
    </lineage>
</organism>
<feature type="transmembrane region" description="Helical" evidence="1">
    <location>
        <begin position="49"/>
        <end position="68"/>
    </location>
</feature>
<dbReference type="AlphaFoldDB" id="A0A5J4YHU9"/>
<sequence length="514" mass="57790">MERRAEARNVVASAFRAWLRSSWLKTWRATPSPGARGASLTARLRGGLGVARATVLCFLITCVLLLCVRVRYHGTHKNGAEPSAHALAHDTLEYTEKKKAQPALIKVASKTNVSLPAPGPELAGPASSCMRQCSTGAFERNTIYLHQDDKRFGDAAQAGLLDRISMLVQMCNLAGYLCARLIVPPPRAWLSPKHNRGHRVHAALQWTDFVELRFKTNASSSCLGPLPKPGLSNSGGTRTKAELQVTTTRVADLRRDFDRVEQASFKSHGKGGIDWHIDVAPFYKWDKSLEAHIVAERAGRPDVPHSMLPQLAPRAKAHGGLCKYVRALNADPVTRLARAVRTAIVHEERKTTPHAARPRVRGKYHIRRGDAVRECDTSVQRIAKFIECSFGNLSLVDEMDITLLFHSDERDAKYRQAIRKLFERTLIRDNSKLRTETFIDLDHLVERTLKVDRGSGIKFMNNYHIFLIIGALSEHVDFEIEHRRKYNCRDCVPELAQRIRDAARRRSATISDDW</sequence>
<evidence type="ECO:0000256" key="1">
    <source>
        <dbReference type="SAM" id="Phobius"/>
    </source>
</evidence>
<evidence type="ECO:0000313" key="2">
    <source>
        <dbReference type="EMBL" id="KAA8490725.1"/>
    </source>
</evidence>
<comment type="caution">
    <text evidence="2">The sequence shown here is derived from an EMBL/GenBank/DDBJ whole genome shotgun (WGS) entry which is preliminary data.</text>
</comment>
<proteinExistence type="predicted"/>
<name>A0A5J4YHU9_PORPP</name>
<keyword evidence="1" id="KW-1133">Transmembrane helix</keyword>
<gene>
    <name evidence="2" type="ORF">FVE85_4356</name>
</gene>
<keyword evidence="1" id="KW-0472">Membrane</keyword>
<dbReference type="EMBL" id="VRMN01000019">
    <property type="protein sequence ID" value="KAA8490725.1"/>
    <property type="molecule type" value="Genomic_DNA"/>
</dbReference>
<reference evidence="3" key="1">
    <citation type="journal article" date="2019" name="Nat. Commun.">
        <title>Expansion of phycobilisome linker gene families in mesophilic red algae.</title>
        <authorList>
            <person name="Lee J."/>
            <person name="Kim D."/>
            <person name="Bhattacharya D."/>
            <person name="Yoon H.S."/>
        </authorList>
    </citation>
    <scope>NUCLEOTIDE SEQUENCE [LARGE SCALE GENOMIC DNA]</scope>
    <source>
        <strain evidence="3">CCMP 1328</strain>
    </source>
</reference>